<keyword evidence="3" id="KW-0732">Signal</keyword>
<proteinExistence type="predicted"/>
<gene>
    <name evidence="4" type="ORF">JE024_31680</name>
</gene>
<organism evidence="4 5">
    <name type="scientific">Streptomyces zhihengii</name>
    <dbReference type="NCBI Taxonomy" id="1818004"/>
    <lineage>
        <taxon>Bacteria</taxon>
        <taxon>Bacillati</taxon>
        <taxon>Actinomycetota</taxon>
        <taxon>Actinomycetes</taxon>
        <taxon>Kitasatosporales</taxon>
        <taxon>Streptomycetaceae</taxon>
        <taxon>Streptomyces</taxon>
    </lineage>
</organism>
<keyword evidence="2" id="KW-0472">Membrane</keyword>
<dbReference type="RefSeq" id="WP_205377330.1">
    <property type="nucleotide sequence ID" value="NZ_JAFEJA010000002.1"/>
</dbReference>
<keyword evidence="2" id="KW-0812">Transmembrane</keyword>
<name>A0ABS2V1F1_9ACTN</name>
<feature type="compositionally biased region" description="Gly residues" evidence="1">
    <location>
        <begin position="147"/>
        <end position="157"/>
    </location>
</feature>
<evidence type="ECO:0008006" key="6">
    <source>
        <dbReference type="Google" id="ProtNLM"/>
    </source>
</evidence>
<feature type="signal peptide" evidence="3">
    <location>
        <begin position="1"/>
        <end position="25"/>
    </location>
</feature>
<evidence type="ECO:0000256" key="1">
    <source>
        <dbReference type="SAM" id="MobiDB-lite"/>
    </source>
</evidence>
<keyword evidence="2" id="KW-1133">Transmembrane helix</keyword>
<protein>
    <recommendedName>
        <fullName evidence="6">Lipoprotein</fullName>
    </recommendedName>
</protein>
<evidence type="ECO:0000313" key="5">
    <source>
        <dbReference type="Proteomes" id="UP000664109"/>
    </source>
</evidence>
<feature type="chain" id="PRO_5045561660" description="Lipoprotein" evidence="3">
    <location>
        <begin position="26"/>
        <end position="194"/>
    </location>
</feature>
<feature type="transmembrane region" description="Helical" evidence="2">
    <location>
        <begin position="167"/>
        <end position="186"/>
    </location>
</feature>
<keyword evidence="5" id="KW-1185">Reference proteome</keyword>
<feature type="region of interest" description="Disordered" evidence="1">
    <location>
        <begin position="108"/>
        <end position="157"/>
    </location>
</feature>
<comment type="caution">
    <text evidence="4">The sequence shown here is derived from an EMBL/GenBank/DDBJ whole genome shotgun (WGS) entry which is preliminary data.</text>
</comment>
<feature type="compositionally biased region" description="Basic and acidic residues" evidence="1">
    <location>
        <begin position="131"/>
        <end position="146"/>
    </location>
</feature>
<sequence length="194" mass="19455">MHPRLASLCLLVPALLAGAVPAARAEPDGDITSFAYSVSPASVAPGGTVSLTATECASATVTVTAPVFDTVTLSGGKPGRAELYPDAEPGAEYEVVFTCEGETGRARLTVSGSSGQHHSPAPRPGESTRPPAHDPDRHEKPGEDVKPGGGVKAGTGGSFTDLGPARLAAGGLVIAAGLAWAALLLLRRRSGGRA</sequence>
<reference evidence="4 5" key="1">
    <citation type="journal article" date="2016" name="Arch. Microbiol.">
        <title>Streptomyces zhihengii sp. nov., isolated from rhizospheric soil of Psammosilene tunicoides.</title>
        <authorList>
            <person name="Huang M.J."/>
            <person name="Fei J.J."/>
            <person name="Salam N."/>
            <person name="Kim C.J."/>
            <person name="Hozzein W.N."/>
            <person name="Xiao M."/>
            <person name="Huang H.Q."/>
            <person name="Li W.J."/>
        </authorList>
    </citation>
    <scope>NUCLEOTIDE SEQUENCE [LARGE SCALE GENOMIC DNA]</scope>
    <source>
        <strain evidence="4 5">YIM T102</strain>
    </source>
</reference>
<accession>A0ABS2V1F1</accession>
<dbReference type="Proteomes" id="UP000664109">
    <property type="component" value="Unassembled WGS sequence"/>
</dbReference>
<evidence type="ECO:0000313" key="4">
    <source>
        <dbReference type="EMBL" id="MBM9623163.1"/>
    </source>
</evidence>
<evidence type="ECO:0000256" key="3">
    <source>
        <dbReference type="SAM" id="SignalP"/>
    </source>
</evidence>
<evidence type="ECO:0000256" key="2">
    <source>
        <dbReference type="SAM" id="Phobius"/>
    </source>
</evidence>
<dbReference type="EMBL" id="JAFEJA010000002">
    <property type="protein sequence ID" value="MBM9623163.1"/>
    <property type="molecule type" value="Genomic_DNA"/>
</dbReference>